<protein>
    <recommendedName>
        <fullName evidence="3">DOMON-like domain-containing protein</fullName>
    </recommendedName>
</protein>
<dbReference type="EMBL" id="CP045226">
    <property type="protein sequence ID" value="QFS47828.1"/>
    <property type="molecule type" value="Genomic_DNA"/>
</dbReference>
<dbReference type="Proteomes" id="UP000326678">
    <property type="component" value="Chromosome Gxm1"/>
</dbReference>
<dbReference type="CDD" id="cd09627">
    <property type="entry name" value="DOMON_murB_like"/>
    <property type="match status" value="1"/>
</dbReference>
<evidence type="ECO:0000313" key="1">
    <source>
        <dbReference type="EMBL" id="QFS47828.1"/>
    </source>
</evidence>
<dbReference type="AlphaFoldDB" id="A0A5P8W522"/>
<proteinExistence type="predicted"/>
<keyword evidence="2" id="KW-1185">Reference proteome</keyword>
<name>A0A5P8W522_9NOSO</name>
<dbReference type="KEGG" id="nsh:GXM_05320"/>
<dbReference type="Gene3D" id="2.60.40.1190">
    <property type="match status" value="1"/>
</dbReference>
<reference evidence="1 2" key="1">
    <citation type="submission" date="2019-10" db="EMBL/GenBank/DDBJ databases">
        <title>Genomic and transcriptomic insights into the perfect genentic adaptation of a filamentous nitrogen-fixing cyanobacterium to rice fields.</title>
        <authorList>
            <person name="Chen Z."/>
        </authorList>
    </citation>
    <scope>NUCLEOTIDE SEQUENCE [LARGE SCALE GENOMIC DNA]</scope>
    <source>
        <strain evidence="1">CCNUC1</strain>
    </source>
</reference>
<sequence length="179" mass="20540">MNEQKFSLQPFPSTKSLPNLKIAGNIGRNGNQLAIRYMLEGDLKEIAIAPPSNNPSRKHKLWEDTCFEFFLGIKDSQRYWEFNLSPAGNWNVYRFDGYRQGMQEETAFENLPFKVQNQADSLALALNVDLDKIISVKQAIEVAITTVIKNRDSEVNYWALTHRGAEADFHLRDSFIVEL</sequence>
<dbReference type="RefSeq" id="WP_152589946.1">
    <property type="nucleotide sequence ID" value="NZ_CP045226.1"/>
</dbReference>
<accession>A0A5P8W522</accession>
<gene>
    <name evidence="1" type="ORF">GXM_05320</name>
</gene>
<organism evidence="1 2">
    <name type="scientific">Nostoc sphaeroides CCNUC1</name>
    <dbReference type="NCBI Taxonomy" id="2653204"/>
    <lineage>
        <taxon>Bacteria</taxon>
        <taxon>Bacillati</taxon>
        <taxon>Cyanobacteriota</taxon>
        <taxon>Cyanophyceae</taxon>
        <taxon>Nostocales</taxon>
        <taxon>Nostocaceae</taxon>
        <taxon>Nostoc</taxon>
    </lineage>
</organism>
<evidence type="ECO:0000313" key="2">
    <source>
        <dbReference type="Proteomes" id="UP000326678"/>
    </source>
</evidence>
<evidence type="ECO:0008006" key="3">
    <source>
        <dbReference type="Google" id="ProtNLM"/>
    </source>
</evidence>